<evidence type="ECO:0000256" key="1">
    <source>
        <dbReference type="ARBA" id="ARBA00008226"/>
    </source>
</evidence>
<dbReference type="PANTHER" id="PTHR11476">
    <property type="entry name" value="HISTIDYL-TRNA SYNTHETASE"/>
    <property type="match status" value="1"/>
</dbReference>
<dbReference type="InterPro" id="IPR015807">
    <property type="entry name" value="His-tRNA-ligase"/>
</dbReference>
<evidence type="ECO:0000256" key="3">
    <source>
        <dbReference type="ARBA" id="ARBA00022598"/>
    </source>
</evidence>
<evidence type="ECO:0000256" key="9">
    <source>
        <dbReference type="HAMAP-Rule" id="MF_00127"/>
    </source>
</evidence>
<dbReference type="CDD" id="cd00859">
    <property type="entry name" value="HisRS_anticodon"/>
    <property type="match status" value="1"/>
</dbReference>
<keyword evidence="9" id="KW-0963">Cytoplasm</keyword>
<feature type="domain" description="Aminoacyl-transfer RNA synthetases class-II family profile" evidence="10">
    <location>
        <begin position="21"/>
        <end position="350"/>
    </location>
</feature>
<dbReference type="HAMAP" id="MF_00127">
    <property type="entry name" value="His_tRNA_synth"/>
    <property type="match status" value="1"/>
</dbReference>
<evidence type="ECO:0000256" key="8">
    <source>
        <dbReference type="ARBA" id="ARBA00047639"/>
    </source>
</evidence>
<dbReference type="CDD" id="cd00773">
    <property type="entry name" value="HisRS-like_core"/>
    <property type="match status" value="1"/>
</dbReference>
<dbReference type="GO" id="GO:0004821">
    <property type="term" value="F:histidine-tRNA ligase activity"/>
    <property type="evidence" value="ECO:0007669"/>
    <property type="project" value="UniProtKB-EC"/>
</dbReference>
<accession>A0ABV8QRV4</accession>
<dbReference type="Proteomes" id="UP001595907">
    <property type="component" value="Unassembled WGS sequence"/>
</dbReference>
<dbReference type="InterPro" id="IPR033656">
    <property type="entry name" value="HisRS_anticodon"/>
</dbReference>
<organism evidence="11 12">
    <name type="scientific">Ferruginibacter yonginensis</name>
    <dbReference type="NCBI Taxonomy" id="1310416"/>
    <lineage>
        <taxon>Bacteria</taxon>
        <taxon>Pseudomonadati</taxon>
        <taxon>Bacteroidota</taxon>
        <taxon>Chitinophagia</taxon>
        <taxon>Chitinophagales</taxon>
        <taxon>Chitinophagaceae</taxon>
        <taxon>Ferruginibacter</taxon>
    </lineage>
</organism>
<gene>
    <name evidence="9 11" type="primary">hisS</name>
    <name evidence="11" type="ORF">ACFOWM_05775</name>
</gene>
<dbReference type="InterPro" id="IPR041715">
    <property type="entry name" value="HisRS-like_core"/>
</dbReference>
<comment type="subcellular location">
    <subcellularLocation>
        <location evidence="9">Cytoplasm</location>
    </subcellularLocation>
</comment>
<comment type="subunit">
    <text evidence="2 9">Homodimer.</text>
</comment>
<proteinExistence type="inferred from homology"/>
<keyword evidence="6 9" id="KW-0648">Protein biosynthesis</keyword>
<keyword evidence="7 9" id="KW-0030">Aminoacyl-tRNA synthetase</keyword>
<evidence type="ECO:0000256" key="2">
    <source>
        <dbReference type="ARBA" id="ARBA00011738"/>
    </source>
</evidence>
<dbReference type="PIRSF" id="PIRSF001549">
    <property type="entry name" value="His-tRNA_synth"/>
    <property type="match status" value="1"/>
</dbReference>
<comment type="catalytic activity">
    <reaction evidence="8 9">
        <text>tRNA(His) + L-histidine + ATP = L-histidyl-tRNA(His) + AMP + diphosphate + H(+)</text>
        <dbReference type="Rhea" id="RHEA:17313"/>
        <dbReference type="Rhea" id="RHEA-COMP:9665"/>
        <dbReference type="Rhea" id="RHEA-COMP:9689"/>
        <dbReference type="ChEBI" id="CHEBI:15378"/>
        <dbReference type="ChEBI" id="CHEBI:30616"/>
        <dbReference type="ChEBI" id="CHEBI:33019"/>
        <dbReference type="ChEBI" id="CHEBI:57595"/>
        <dbReference type="ChEBI" id="CHEBI:78442"/>
        <dbReference type="ChEBI" id="CHEBI:78527"/>
        <dbReference type="ChEBI" id="CHEBI:456215"/>
        <dbReference type="EC" id="6.1.1.21"/>
    </reaction>
</comment>
<evidence type="ECO:0000313" key="11">
    <source>
        <dbReference type="EMBL" id="MFC4262375.1"/>
    </source>
</evidence>
<dbReference type="Gene3D" id="3.40.50.800">
    <property type="entry name" value="Anticodon-binding domain"/>
    <property type="match status" value="1"/>
</dbReference>
<dbReference type="SUPFAM" id="SSF55681">
    <property type="entry name" value="Class II aaRS and biotin synthetases"/>
    <property type="match status" value="1"/>
</dbReference>
<dbReference type="InterPro" id="IPR004154">
    <property type="entry name" value="Anticodon-bd"/>
</dbReference>
<evidence type="ECO:0000256" key="5">
    <source>
        <dbReference type="ARBA" id="ARBA00022840"/>
    </source>
</evidence>
<dbReference type="PANTHER" id="PTHR11476:SF7">
    <property type="entry name" value="HISTIDINE--TRNA LIGASE"/>
    <property type="match status" value="1"/>
</dbReference>
<comment type="caution">
    <text evidence="11">The sequence shown here is derived from an EMBL/GenBank/DDBJ whole genome shotgun (WGS) entry which is preliminary data.</text>
</comment>
<keyword evidence="4 9" id="KW-0547">Nucleotide-binding</keyword>
<dbReference type="EMBL" id="JBHSCZ010000001">
    <property type="protein sequence ID" value="MFC4262375.1"/>
    <property type="molecule type" value="Genomic_DNA"/>
</dbReference>
<dbReference type="Pfam" id="PF03129">
    <property type="entry name" value="HGTP_anticodon"/>
    <property type="match status" value="1"/>
</dbReference>
<comment type="similarity">
    <text evidence="1 9">Belongs to the class-II aminoacyl-tRNA synthetase family.</text>
</comment>
<dbReference type="InterPro" id="IPR036621">
    <property type="entry name" value="Anticodon-bd_dom_sf"/>
</dbReference>
<evidence type="ECO:0000256" key="4">
    <source>
        <dbReference type="ARBA" id="ARBA00022741"/>
    </source>
</evidence>
<dbReference type="Gene3D" id="3.30.930.10">
    <property type="entry name" value="Bira Bifunctional Protein, Domain 2"/>
    <property type="match status" value="1"/>
</dbReference>
<keyword evidence="3 9" id="KW-0436">Ligase</keyword>
<dbReference type="InterPro" id="IPR006195">
    <property type="entry name" value="aa-tRNA-synth_II"/>
</dbReference>
<dbReference type="RefSeq" id="WP_379707735.1">
    <property type="nucleotide sequence ID" value="NZ_JBHSCZ010000001.1"/>
</dbReference>
<protein>
    <recommendedName>
        <fullName evidence="9">Histidine--tRNA ligase</fullName>
        <ecNumber evidence="9">6.1.1.21</ecNumber>
    </recommendedName>
    <alternativeName>
        <fullName evidence="9">Histidyl-tRNA synthetase</fullName>
        <shortName evidence="9">HisRS</shortName>
    </alternativeName>
</protein>
<sequence>MTKPSLPQGTRDFGAAIVYKRNYILNTIRSVFELYGFEPLETPAMENLETLMGKYGEEGDKLIFKILNNGLSDPKNIAKAQDGFEKLLEGKNTAALTERALKYDLTIPFARYVAMNAGSLTFPFKRYQMQQVWRADRPQKGRYREFTQCDADVVGSQSLINEVDLCHIYHHVFNKLGLVNYTLKVNSRKVLAALATIAGGADKMIDITTAIDKLDKIGIEKVKIELQERGLNAAEIQTIETYLNIGGSNEAKLAAISKLFADNEIGQQGIAELNYVMQHCKDVHINIDLTLARGLNYYTGIILEAKAPETVKMGSIGGGGRYDDLTGLFGVPNIPGVGVSFGIDRIYDVLDELQLFPATIGNTTKALFFNLGDAEANAALGLMQQLRNQHIACELYPEKVKLDKQFKYADKKQIPFAIIIGSHELENQTCMVKNLQKGEQVAVPFTALTKYFETNI</sequence>
<dbReference type="PROSITE" id="PS50862">
    <property type="entry name" value="AA_TRNA_LIGASE_II"/>
    <property type="match status" value="1"/>
</dbReference>
<dbReference type="Pfam" id="PF13393">
    <property type="entry name" value="tRNA-synt_His"/>
    <property type="match status" value="1"/>
</dbReference>
<dbReference type="InterPro" id="IPR045864">
    <property type="entry name" value="aa-tRNA-synth_II/BPL/LPL"/>
</dbReference>
<evidence type="ECO:0000256" key="6">
    <source>
        <dbReference type="ARBA" id="ARBA00022917"/>
    </source>
</evidence>
<reference evidence="12" key="1">
    <citation type="journal article" date="2019" name="Int. J. Syst. Evol. Microbiol.">
        <title>The Global Catalogue of Microorganisms (GCM) 10K type strain sequencing project: providing services to taxonomists for standard genome sequencing and annotation.</title>
        <authorList>
            <consortium name="The Broad Institute Genomics Platform"/>
            <consortium name="The Broad Institute Genome Sequencing Center for Infectious Disease"/>
            <person name="Wu L."/>
            <person name="Ma J."/>
        </authorList>
    </citation>
    <scope>NUCLEOTIDE SEQUENCE [LARGE SCALE GENOMIC DNA]</scope>
    <source>
        <strain evidence="12">CECT 8289</strain>
    </source>
</reference>
<dbReference type="EC" id="6.1.1.21" evidence="9"/>
<dbReference type="InterPro" id="IPR004516">
    <property type="entry name" value="HisRS/HisZ"/>
</dbReference>
<evidence type="ECO:0000313" key="12">
    <source>
        <dbReference type="Proteomes" id="UP001595907"/>
    </source>
</evidence>
<keyword evidence="5 9" id="KW-0067">ATP-binding</keyword>
<evidence type="ECO:0000259" key="10">
    <source>
        <dbReference type="PROSITE" id="PS50862"/>
    </source>
</evidence>
<keyword evidence="12" id="KW-1185">Reference proteome</keyword>
<dbReference type="NCBIfam" id="TIGR00442">
    <property type="entry name" value="hisS"/>
    <property type="match status" value="1"/>
</dbReference>
<dbReference type="SUPFAM" id="SSF52954">
    <property type="entry name" value="Class II aaRS ABD-related"/>
    <property type="match status" value="1"/>
</dbReference>
<evidence type="ECO:0000256" key="7">
    <source>
        <dbReference type="ARBA" id="ARBA00023146"/>
    </source>
</evidence>
<name>A0ABV8QRV4_9BACT</name>